<accession>A0ABQ2FJM9</accession>
<dbReference type="InterPro" id="IPR037185">
    <property type="entry name" value="EmrE-like"/>
</dbReference>
<feature type="transmembrane region" description="Helical" evidence="1">
    <location>
        <begin position="116"/>
        <end position="135"/>
    </location>
</feature>
<dbReference type="PANTHER" id="PTHR22911">
    <property type="entry name" value="ACYL-MALONYL CONDENSING ENZYME-RELATED"/>
    <property type="match status" value="1"/>
</dbReference>
<dbReference type="InterPro" id="IPR000620">
    <property type="entry name" value="EamA_dom"/>
</dbReference>
<evidence type="ECO:0000313" key="4">
    <source>
        <dbReference type="Proteomes" id="UP000604341"/>
    </source>
</evidence>
<sequence length="160" mass="17460">MACAARREARLRLLSLYTAGMPQWIFWAVLSMFFAGFTSVIAKQGLAGISGELGLTIRTVFVFVFVLLFAALFVPWRDVAGVRAVNLWWLGASGVTTALSWIFYYKALKVGDVATVALIDKGSVVVAMILAAWLLREHITPRMLVGAGLIVSGLLVIARR</sequence>
<dbReference type="PANTHER" id="PTHR22911:SF137">
    <property type="entry name" value="SOLUTE CARRIER FAMILY 35 MEMBER G2-RELATED"/>
    <property type="match status" value="1"/>
</dbReference>
<feature type="transmembrane region" description="Helical" evidence="1">
    <location>
        <begin position="55"/>
        <end position="74"/>
    </location>
</feature>
<evidence type="ECO:0000259" key="2">
    <source>
        <dbReference type="Pfam" id="PF00892"/>
    </source>
</evidence>
<feature type="transmembrane region" description="Helical" evidence="1">
    <location>
        <begin position="86"/>
        <end position="104"/>
    </location>
</feature>
<dbReference type="Gene3D" id="1.10.3730.20">
    <property type="match status" value="1"/>
</dbReference>
<protein>
    <submittedName>
        <fullName evidence="3">Membrane protein</fullName>
    </submittedName>
</protein>
<proteinExistence type="predicted"/>
<keyword evidence="1" id="KW-0812">Transmembrane</keyword>
<dbReference type="EMBL" id="BMPE01000006">
    <property type="protein sequence ID" value="GGL04615.1"/>
    <property type="molecule type" value="Genomic_DNA"/>
</dbReference>
<dbReference type="Pfam" id="PF00892">
    <property type="entry name" value="EamA"/>
    <property type="match status" value="1"/>
</dbReference>
<organism evidence="3 4">
    <name type="scientific">Deinococcus radiotolerans</name>
    <dbReference type="NCBI Taxonomy" id="1309407"/>
    <lineage>
        <taxon>Bacteria</taxon>
        <taxon>Thermotogati</taxon>
        <taxon>Deinococcota</taxon>
        <taxon>Deinococci</taxon>
        <taxon>Deinococcales</taxon>
        <taxon>Deinococcaceae</taxon>
        <taxon>Deinococcus</taxon>
    </lineage>
</organism>
<dbReference type="SUPFAM" id="SSF103481">
    <property type="entry name" value="Multidrug resistance efflux transporter EmrE"/>
    <property type="match status" value="1"/>
</dbReference>
<name>A0ABQ2FJM9_9DEIO</name>
<comment type="caution">
    <text evidence="3">The sequence shown here is derived from an EMBL/GenBank/DDBJ whole genome shotgun (WGS) entry which is preliminary data.</text>
</comment>
<dbReference type="Proteomes" id="UP000604341">
    <property type="component" value="Unassembled WGS sequence"/>
</dbReference>
<keyword evidence="4" id="KW-1185">Reference proteome</keyword>
<evidence type="ECO:0000313" key="3">
    <source>
        <dbReference type="EMBL" id="GGL04615.1"/>
    </source>
</evidence>
<keyword evidence="1" id="KW-1133">Transmembrane helix</keyword>
<keyword evidence="1" id="KW-0472">Membrane</keyword>
<feature type="transmembrane region" description="Helical" evidence="1">
    <location>
        <begin position="24"/>
        <end position="43"/>
    </location>
</feature>
<reference evidence="4" key="1">
    <citation type="journal article" date="2019" name="Int. J. Syst. Evol. Microbiol.">
        <title>The Global Catalogue of Microorganisms (GCM) 10K type strain sequencing project: providing services to taxonomists for standard genome sequencing and annotation.</title>
        <authorList>
            <consortium name="The Broad Institute Genomics Platform"/>
            <consortium name="The Broad Institute Genome Sequencing Center for Infectious Disease"/>
            <person name="Wu L."/>
            <person name="Ma J."/>
        </authorList>
    </citation>
    <scope>NUCLEOTIDE SEQUENCE [LARGE SCALE GENOMIC DNA]</scope>
    <source>
        <strain evidence="4">JCM 19173</strain>
    </source>
</reference>
<gene>
    <name evidence="3" type="ORF">GCM10010844_24150</name>
</gene>
<feature type="domain" description="EamA" evidence="2">
    <location>
        <begin position="24"/>
        <end position="158"/>
    </location>
</feature>
<evidence type="ECO:0000256" key="1">
    <source>
        <dbReference type="SAM" id="Phobius"/>
    </source>
</evidence>